<keyword evidence="12 18" id="KW-0807">Transducer</keyword>
<evidence type="ECO:0000256" key="5">
    <source>
        <dbReference type="ARBA" id="ARBA00022989"/>
    </source>
</evidence>
<sequence>MIPPRGNSSFNGTGNYTNQFVQPTWRVVLWSLAYSLVVVVAVTGNLIVMWIILAHKRMRTVTNYLLFNLALSDASMASFNTLVNLVSALHGDWYFGEGYCKFHNFFPVAAVFASIYSMAAIAMDRYMAIIHPLKPRLSATVTKGVCVCVWLLAVTLALPLCVFSTIRVMPHKTLCHIAWPRRQTDMVMYHIILGVLVYLLPLSIMGVAYSRVAMILWGAEIPGDSSENYHQQLLAKKKVVKMMVVVVVTFALCWLPYHLYFLLTGLRPGLVRWRPIQQVYLAVIWLAMSSTMYNPIIYCCLNNRFRAGFKRALRWCPCVSLSELEEQELLTKRRHTFRQSSVYTLVLMRFESVHGEHGGGDARALSSRRKSSGTRQVSLNGAAPRPQQHTRLSVSGSCHGDATNANS</sequence>
<dbReference type="SUPFAM" id="SSF81321">
    <property type="entry name" value="Family A G protein-coupled receptor-like"/>
    <property type="match status" value="1"/>
</dbReference>
<dbReference type="PRINTS" id="PR00237">
    <property type="entry name" value="GPCRRHODOPSN"/>
</dbReference>
<evidence type="ECO:0000256" key="17">
    <source>
        <dbReference type="PIRSR" id="PIRSR601681-50"/>
    </source>
</evidence>
<evidence type="ECO:0000256" key="15">
    <source>
        <dbReference type="ARBA" id="ARBA00031717"/>
    </source>
</evidence>
<keyword evidence="9 17" id="KW-1015">Disulfide bond</keyword>
<keyword evidence="3" id="KW-1003">Cell membrane</keyword>
<feature type="disulfide bond" evidence="17">
    <location>
        <begin position="100"/>
        <end position="175"/>
    </location>
</feature>
<keyword evidence="10 18" id="KW-0675">Receptor</keyword>
<evidence type="ECO:0000259" key="21">
    <source>
        <dbReference type="PROSITE" id="PS50262"/>
    </source>
</evidence>
<dbReference type="AlphaFoldDB" id="A0ABD1J0H0"/>
<organism evidence="22 23">
    <name type="scientific">Coilia grayii</name>
    <name type="common">Gray's grenadier anchovy</name>
    <dbReference type="NCBI Taxonomy" id="363190"/>
    <lineage>
        <taxon>Eukaryota</taxon>
        <taxon>Metazoa</taxon>
        <taxon>Chordata</taxon>
        <taxon>Craniata</taxon>
        <taxon>Vertebrata</taxon>
        <taxon>Euteleostomi</taxon>
        <taxon>Actinopterygii</taxon>
        <taxon>Neopterygii</taxon>
        <taxon>Teleostei</taxon>
        <taxon>Clupei</taxon>
        <taxon>Clupeiformes</taxon>
        <taxon>Clupeoidei</taxon>
        <taxon>Engraulidae</taxon>
        <taxon>Coilinae</taxon>
        <taxon>Coilia</taxon>
    </lineage>
</organism>
<evidence type="ECO:0000256" key="18">
    <source>
        <dbReference type="RuleBase" id="RU000688"/>
    </source>
</evidence>
<evidence type="ECO:0000256" key="14">
    <source>
        <dbReference type="ARBA" id="ARBA00031300"/>
    </source>
</evidence>
<dbReference type="Gene3D" id="1.20.1070.10">
    <property type="entry name" value="Rhodopsin 7-helix transmembrane proteins"/>
    <property type="match status" value="1"/>
</dbReference>
<feature type="transmembrane region" description="Helical" evidence="20">
    <location>
        <begin position="144"/>
        <end position="166"/>
    </location>
</feature>
<reference evidence="22 23" key="1">
    <citation type="submission" date="2024-09" db="EMBL/GenBank/DDBJ databases">
        <title>A chromosome-level genome assembly of Gray's grenadier anchovy, Coilia grayii.</title>
        <authorList>
            <person name="Fu Z."/>
        </authorList>
    </citation>
    <scope>NUCLEOTIDE SEQUENCE [LARGE SCALE GENOMIC DNA]</scope>
    <source>
        <strain evidence="22">G4</strain>
        <tissue evidence="22">Muscle</tissue>
    </source>
</reference>
<feature type="transmembrane region" description="Helical" evidence="20">
    <location>
        <begin position="27"/>
        <end position="53"/>
    </location>
</feature>
<keyword evidence="4 18" id="KW-0812">Transmembrane</keyword>
<comment type="similarity">
    <text evidence="18">Belongs to the G-protein coupled receptor 1 family.</text>
</comment>
<evidence type="ECO:0000256" key="8">
    <source>
        <dbReference type="ARBA" id="ARBA00023139"/>
    </source>
</evidence>
<evidence type="ECO:0000256" key="12">
    <source>
        <dbReference type="ARBA" id="ARBA00023224"/>
    </source>
</evidence>
<proteinExistence type="inferred from homology"/>
<evidence type="ECO:0000256" key="19">
    <source>
        <dbReference type="SAM" id="MobiDB-lite"/>
    </source>
</evidence>
<feature type="transmembrane region" description="Helical" evidence="20">
    <location>
        <begin position="279"/>
        <end position="301"/>
    </location>
</feature>
<dbReference type="PROSITE" id="PS50262">
    <property type="entry name" value="G_PROTEIN_RECEP_F1_2"/>
    <property type="match status" value="1"/>
</dbReference>
<evidence type="ECO:0000313" key="22">
    <source>
        <dbReference type="EMBL" id="KAL2079383.1"/>
    </source>
</evidence>
<dbReference type="GO" id="GO:0004930">
    <property type="term" value="F:G protein-coupled receptor activity"/>
    <property type="evidence" value="ECO:0007669"/>
    <property type="project" value="UniProtKB-KW"/>
</dbReference>
<dbReference type="EMBL" id="JBHFQA010000022">
    <property type="protein sequence ID" value="KAL2079383.1"/>
    <property type="molecule type" value="Genomic_DNA"/>
</dbReference>
<feature type="domain" description="G-protein coupled receptors family 1 profile" evidence="21">
    <location>
        <begin position="44"/>
        <end position="298"/>
    </location>
</feature>
<keyword evidence="8" id="KW-0564">Palmitate</keyword>
<evidence type="ECO:0000256" key="4">
    <source>
        <dbReference type="ARBA" id="ARBA00022692"/>
    </source>
</evidence>
<dbReference type="PANTHER" id="PTHR46925">
    <property type="entry name" value="G-PROTEIN COUPLED RECEPTOR TKR-1-RELATED"/>
    <property type="match status" value="1"/>
</dbReference>
<evidence type="ECO:0000313" key="23">
    <source>
        <dbReference type="Proteomes" id="UP001591681"/>
    </source>
</evidence>
<comment type="caution">
    <text evidence="22">The sequence shown here is derived from an EMBL/GenBank/DDBJ whole genome shotgun (WGS) entry which is preliminary data.</text>
</comment>
<dbReference type="Pfam" id="PF00001">
    <property type="entry name" value="7tm_1"/>
    <property type="match status" value="1"/>
</dbReference>
<keyword evidence="13" id="KW-0449">Lipoprotein</keyword>
<dbReference type="PRINTS" id="PR01026">
    <property type="entry name" value="NEUROKININ3R"/>
</dbReference>
<dbReference type="InterPro" id="IPR017452">
    <property type="entry name" value="GPCR_Rhodpsn_7TM"/>
</dbReference>
<dbReference type="PRINTS" id="PR00244">
    <property type="entry name" value="NEUROKININR"/>
</dbReference>
<dbReference type="InterPro" id="IPR001681">
    <property type="entry name" value="Neurokn_rcpt"/>
</dbReference>
<dbReference type="GO" id="GO:0005886">
    <property type="term" value="C:plasma membrane"/>
    <property type="evidence" value="ECO:0007669"/>
    <property type="project" value="UniProtKB-SubCell"/>
</dbReference>
<evidence type="ECO:0000256" key="11">
    <source>
        <dbReference type="ARBA" id="ARBA00023180"/>
    </source>
</evidence>
<gene>
    <name evidence="22" type="ORF">ACEWY4_025127</name>
</gene>
<dbReference type="PROSITE" id="PS00237">
    <property type="entry name" value="G_PROTEIN_RECEP_F1_1"/>
    <property type="match status" value="1"/>
</dbReference>
<keyword evidence="5 20" id="KW-1133">Transmembrane helix</keyword>
<keyword evidence="23" id="KW-1185">Reference proteome</keyword>
<evidence type="ECO:0000256" key="10">
    <source>
        <dbReference type="ARBA" id="ARBA00023170"/>
    </source>
</evidence>
<evidence type="ECO:0000256" key="7">
    <source>
        <dbReference type="ARBA" id="ARBA00023136"/>
    </source>
</evidence>
<evidence type="ECO:0000256" key="1">
    <source>
        <dbReference type="ARBA" id="ARBA00004651"/>
    </source>
</evidence>
<feature type="transmembrane region" description="Helical" evidence="20">
    <location>
        <begin position="186"/>
        <end position="209"/>
    </location>
</feature>
<evidence type="ECO:0000256" key="9">
    <source>
        <dbReference type="ARBA" id="ARBA00023157"/>
    </source>
</evidence>
<protein>
    <recommendedName>
        <fullName evidence="2">Neuromedin-K receptor</fullName>
    </recommendedName>
    <alternativeName>
        <fullName evidence="16">NK-3 receptor</fullName>
    </alternativeName>
    <alternativeName>
        <fullName evidence="14">Neurokinin B receptor</fullName>
    </alternativeName>
    <alternativeName>
        <fullName evidence="15">Tachykinin receptor 3</fullName>
    </alternativeName>
</protein>
<dbReference type="SMART" id="SM01381">
    <property type="entry name" value="7TM_GPCR_Srsx"/>
    <property type="match status" value="1"/>
</dbReference>
<feature type="transmembrane region" description="Helical" evidence="20">
    <location>
        <begin position="65"/>
        <end position="85"/>
    </location>
</feature>
<dbReference type="InterPro" id="IPR000276">
    <property type="entry name" value="GPCR_Rhodpsn"/>
</dbReference>
<feature type="region of interest" description="Disordered" evidence="19">
    <location>
        <begin position="355"/>
        <end position="407"/>
    </location>
</feature>
<evidence type="ECO:0000256" key="6">
    <source>
        <dbReference type="ARBA" id="ARBA00023040"/>
    </source>
</evidence>
<name>A0ABD1J0H0_9TELE</name>
<evidence type="ECO:0000256" key="16">
    <source>
        <dbReference type="ARBA" id="ARBA00032354"/>
    </source>
</evidence>
<keyword evidence="6 18" id="KW-0297">G-protein coupled receptor</keyword>
<dbReference type="PANTHER" id="PTHR46925:SF1">
    <property type="entry name" value="NEUROMEDIN-K RECEPTOR"/>
    <property type="match status" value="1"/>
</dbReference>
<feature type="transmembrane region" description="Helical" evidence="20">
    <location>
        <begin position="239"/>
        <end position="259"/>
    </location>
</feature>
<keyword evidence="11" id="KW-0325">Glycoprotein</keyword>
<feature type="transmembrane region" description="Helical" evidence="20">
    <location>
        <begin position="105"/>
        <end position="123"/>
    </location>
</feature>
<evidence type="ECO:0000256" key="20">
    <source>
        <dbReference type="SAM" id="Phobius"/>
    </source>
</evidence>
<accession>A0ABD1J0H0</accession>
<keyword evidence="7 20" id="KW-0472">Membrane</keyword>
<feature type="compositionally biased region" description="Polar residues" evidence="19">
    <location>
        <begin position="387"/>
        <end position="396"/>
    </location>
</feature>
<evidence type="ECO:0000256" key="3">
    <source>
        <dbReference type="ARBA" id="ARBA00022475"/>
    </source>
</evidence>
<dbReference type="InterPro" id="IPR001013">
    <property type="entry name" value="NK3_rcpt"/>
</dbReference>
<comment type="subcellular location">
    <subcellularLocation>
        <location evidence="1">Cell membrane</location>
        <topology evidence="1">Multi-pass membrane protein</topology>
    </subcellularLocation>
</comment>
<evidence type="ECO:0000256" key="2">
    <source>
        <dbReference type="ARBA" id="ARBA00020039"/>
    </source>
</evidence>
<dbReference type="Proteomes" id="UP001591681">
    <property type="component" value="Unassembled WGS sequence"/>
</dbReference>
<evidence type="ECO:0000256" key="13">
    <source>
        <dbReference type="ARBA" id="ARBA00023288"/>
    </source>
</evidence>